<proteinExistence type="predicted"/>
<evidence type="ECO:0000256" key="1">
    <source>
        <dbReference type="ARBA" id="ARBA00004123"/>
    </source>
</evidence>
<evidence type="ECO:0000313" key="4">
    <source>
        <dbReference type="EMBL" id="KAK9686567.1"/>
    </source>
</evidence>
<comment type="caution">
    <text evidence="4">The sequence shown here is derived from an EMBL/GenBank/DDBJ whole genome shotgun (WGS) entry which is preliminary data.</text>
</comment>
<evidence type="ECO:0000256" key="2">
    <source>
        <dbReference type="ARBA" id="ARBA00023125"/>
    </source>
</evidence>
<dbReference type="PROSITE" id="PS51253">
    <property type="entry name" value="HTH_CENPB"/>
    <property type="match status" value="1"/>
</dbReference>
<dbReference type="InterPro" id="IPR050863">
    <property type="entry name" value="CenT-Element_Derived"/>
</dbReference>
<reference evidence="4 5" key="1">
    <citation type="journal article" date="2024" name="BMC Genomics">
        <title>De novo assembly and annotation of Popillia japonica's genome with initial clues to its potential as an invasive pest.</title>
        <authorList>
            <person name="Cucini C."/>
            <person name="Boschi S."/>
            <person name="Funari R."/>
            <person name="Cardaioli E."/>
            <person name="Iannotti N."/>
            <person name="Marturano G."/>
            <person name="Paoli F."/>
            <person name="Bruttini M."/>
            <person name="Carapelli A."/>
            <person name="Frati F."/>
            <person name="Nardi F."/>
        </authorList>
    </citation>
    <scope>NUCLEOTIDE SEQUENCE [LARGE SCALE GENOMIC DNA]</scope>
    <source>
        <strain evidence="4">DMR45628</strain>
    </source>
</reference>
<dbReference type="PANTHER" id="PTHR19303:SF73">
    <property type="entry name" value="PROTEIN PDC2"/>
    <property type="match status" value="1"/>
</dbReference>
<evidence type="ECO:0000313" key="5">
    <source>
        <dbReference type="Proteomes" id="UP001458880"/>
    </source>
</evidence>
<keyword evidence="2 4" id="KW-0238">DNA-binding</keyword>
<protein>
    <submittedName>
        <fullName evidence="4">Tc5 transposase DNA-binding domain</fullName>
    </submittedName>
</protein>
<accession>A0AAW1IBV4</accession>
<dbReference type="GO" id="GO:0003677">
    <property type="term" value="F:DNA binding"/>
    <property type="evidence" value="ECO:0007669"/>
    <property type="project" value="UniProtKB-KW"/>
</dbReference>
<sequence>MRKSHYDDVDQALLKWFPQQRLNNVTISGAILKTKAEEFGNKIHGEFVCSKSWIDRWKVRHNISSGKLVGEVASVDNTWSATGLPQFGRKLEKILAKMTSTTRTKQVFFYKLTPDRTLKFKGEQC</sequence>
<dbReference type="SMART" id="SM00674">
    <property type="entry name" value="CENPB"/>
    <property type="match status" value="1"/>
</dbReference>
<name>A0AAW1IBV4_POPJA</name>
<dbReference type="InterPro" id="IPR006600">
    <property type="entry name" value="HTH_CenpB_DNA-bd_dom"/>
</dbReference>
<dbReference type="GO" id="GO:0005634">
    <property type="term" value="C:nucleus"/>
    <property type="evidence" value="ECO:0007669"/>
    <property type="project" value="UniProtKB-SubCell"/>
</dbReference>
<dbReference type="PANTHER" id="PTHR19303">
    <property type="entry name" value="TRANSPOSON"/>
    <property type="match status" value="1"/>
</dbReference>
<feature type="domain" description="HTH CENPB-type" evidence="3">
    <location>
        <begin position="1"/>
        <end position="67"/>
    </location>
</feature>
<organism evidence="4 5">
    <name type="scientific">Popillia japonica</name>
    <name type="common">Japanese beetle</name>
    <dbReference type="NCBI Taxonomy" id="7064"/>
    <lineage>
        <taxon>Eukaryota</taxon>
        <taxon>Metazoa</taxon>
        <taxon>Ecdysozoa</taxon>
        <taxon>Arthropoda</taxon>
        <taxon>Hexapoda</taxon>
        <taxon>Insecta</taxon>
        <taxon>Pterygota</taxon>
        <taxon>Neoptera</taxon>
        <taxon>Endopterygota</taxon>
        <taxon>Coleoptera</taxon>
        <taxon>Polyphaga</taxon>
        <taxon>Scarabaeiformia</taxon>
        <taxon>Scarabaeidae</taxon>
        <taxon>Rutelinae</taxon>
        <taxon>Popillia</taxon>
    </lineage>
</organism>
<gene>
    <name evidence="4" type="ORF">QE152_g37087</name>
</gene>
<dbReference type="Proteomes" id="UP001458880">
    <property type="component" value="Unassembled WGS sequence"/>
</dbReference>
<dbReference type="AlphaFoldDB" id="A0AAW1IBV4"/>
<dbReference type="InterPro" id="IPR009057">
    <property type="entry name" value="Homeodomain-like_sf"/>
</dbReference>
<dbReference type="Gene3D" id="1.10.10.60">
    <property type="entry name" value="Homeodomain-like"/>
    <property type="match status" value="1"/>
</dbReference>
<keyword evidence="5" id="KW-1185">Reference proteome</keyword>
<evidence type="ECO:0000259" key="3">
    <source>
        <dbReference type="PROSITE" id="PS51253"/>
    </source>
</evidence>
<dbReference type="SUPFAM" id="SSF46689">
    <property type="entry name" value="Homeodomain-like"/>
    <property type="match status" value="1"/>
</dbReference>
<dbReference type="EMBL" id="JASPKY010000697">
    <property type="protein sequence ID" value="KAK9686567.1"/>
    <property type="molecule type" value="Genomic_DNA"/>
</dbReference>
<dbReference type="Pfam" id="PF03221">
    <property type="entry name" value="HTH_Tnp_Tc5"/>
    <property type="match status" value="1"/>
</dbReference>
<comment type="subcellular location">
    <subcellularLocation>
        <location evidence="1">Nucleus</location>
    </subcellularLocation>
</comment>